<sequence length="245" mass="28441">MHLNEELLHYKTLTRPRPQEEKILETIRRSKEIFYMAEQEKLLSYYEFLWGQFQLIQKKWWLFQFLILCASAGLLSSAYDETYIHRGLGIMASLYIILIIPELWKNRTNRSMEIEYSSYYSLRQIYAARMVLFGIADTLLLTGFCGAAILGMHMAFTVLLVQFLLPMLITACICFGTLCSRHIRSEAASVCLCLLWCGLWLALNLDEALYAMVMPTVWLSCAGLALLFLCITVYRTLDRCRSYTL</sequence>
<dbReference type="Proteomes" id="UP000274920">
    <property type="component" value="Unassembled WGS sequence"/>
</dbReference>
<keyword evidence="1" id="KW-1133">Transmembrane helix</keyword>
<feature type="transmembrane region" description="Helical" evidence="1">
    <location>
        <begin position="187"/>
        <end position="203"/>
    </location>
</feature>
<accession>A0A3R8KV23</accession>
<protein>
    <recommendedName>
        <fullName evidence="4">ABC-2 transporter permease</fullName>
    </recommendedName>
</protein>
<feature type="transmembrane region" description="Helical" evidence="1">
    <location>
        <begin position="209"/>
        <end position="234"/>
    </location>
</feature>
<proteinExistence type="predicted"/>
<dbReference type="AlphaFoldDB" id="A0A3R8KV23"/>
<feature type="transmembrane region" description="Helical" evidence="1">
    <location>
        <begin position="84"/>
        <end position="104"/>
    </location>
</feature>
<evidence type="ECO:0008006" key="4">
    <source>
        <dbReference type="Google" id="ProtNLM"/>
    </source>
</evidence>
<comment type="caution">
    <text evidence="2">The sequence shown here is derived from an EMBL/GenBank/DDBJ whole genome shotgun (WGS) entry which is preliminary data.</text>
</comment>
<dbReference type="RefSeq" id="WP_125127929.1">
    <property type="nucleotide sequence ID" value="NZ_RHJS01000002.1"/>
</dbReference>
<keyword evidence="1" id="KW-0472">Membrane</keyword>
<reference evidence="2" key="1">
    <citation type="submission" date="2018-10" db="EMBL/GenBank/DDBJ databases">
        <title>Schaedlerella arabinophila gen. nov. sp. nov., isolated from the mouse intestinal tract and comparative analysis with the genome of the closely related altered Schaedler flora strain ASF502.</title>
        <authorList>
            <person name="Miyake S."/>
            <person name="Soh M."/>
            <person name="Seedorf H."/>
        </authorList>
    </citation>
    <scope>NUCLEOTIDE SEQUENCE [LARGE SCALE GENOMIC DNA]</scope>
    <source>
        <strain evidence="2">DSM 106076</strain>
    </source>
</reference>
<gene>
    <name evidence="2" type="ORF">EBB54_14675</name>
</gene>
<evidence type="ECO:0000313" key="3">
    <source>
        <dbReference type="Proteomes" id="UP000274920"/>
    </source>
</evidence>
<keyword evidence="3" id="KW-1185">Reference proteome</keyword>
<name>A0A3R8KV23_9FIRM</name>
<feature type="transmembrane region" description="Helical" evidence="1">
    <location>
        <begin position="155"/>
        <end position="175"/>
    </location>
</feature>
<dbReference type="EMBL" id="RHJS01000002">
    <property type="protein sequence ID" value="RRK32464.1"/>
    <property type="molecule type" value="Genomic_DNA"/>
</dbReference>
<feature type="transmembrane region" description="Helical" evidence="1">
    <location>
        <begin position="125"/>
        <end position="149"/>
    </location>
</feature>
<keyword evidence="1" id="KW-0812">Transmembrane</keyword>
<feature type="transmembrane region" description="Helical" evidence="1">
    <location>
        <begin position="60"/>
        <end position="78"/>
    </location>
</feature>
<evidence type="ECO:0000256" key="1">
    <source>
        <dbReference type="SAM" id="Phobius"/>
    </source>
</evidence>
<evidence type="ECO:0000313" key="2">
    <source>
        <dbReference type="EMBL" id="RRK32464.1"/>
    </source>
</evidence>
<organism evidence="2 3">
    <name type="scientific">Schaedlerella arabinosiphila</name>
    <dbReference type="NCBI Taxonomy" id="2044587"/>
    <lineage>
        <taxon>Bacteria</taxon>
        <taxon>Bacillati</taxon>
        <taxon>Bacillota</taxon>
        <taxon>Clostridia</taxon>
        <taxon>Lachnospirales</taxon>
        <taxon>Lachnospiraceae</taxon>
        <taxon>Schaedlerella</taxon>
    </lineage>
</organism>